<feature type="chain" id="PRO_5040844441" evidence="2">
    <location>
        <begin position="21"/>
        <end position="311"/>
    </location>
</feature>
<dbReference type="UniPathway" id="UPA00378"/>
<proteinExistence type="predicted"/>
<dbReference type="STRING" id="280699.M1VDV7"/>
<dbReference type="RefSeq" id="XP_005537078.1">
    <property type="nucleotide sequence ID" value="XM_005537021.1"/>
</dbReference>
<dbReference type="EMBL" id="AP006495">
    <property type="protein sequence ID" value="BAM81042.1"/>
    <property type="molecule type" value="Genomic_DNA"/>
</dbReference>
<evidence type="ECO:0000256" key="1">
    <source>
        <dbReference type="SAM" id="Phobius"/>
    </source>
</evidence>
<keyword evidence="1" id="KW-1133">Transmembrane helix</keyword>
<accession>M1VDV7</accession>
<keyword evidence="1" id="KW-0812">Transmembrane</keyword>
<reference evidence="3 4" key="2">
    <citation type="journal article" date="2007" name="BMC Biol.">
        <title>A 100%-complete sequence reveals unusually simple genomic features in the hot-spring red alga Cyanidioschyzon merolae.</title>
        <authorList>
            <person name="Nozaki H."/>
            <person name="Takano H."/>
            <person name="Misumi O."/>
            <person name="Terasawa K."/>
            <person name="Matsuzaki M."/>
            <person name="Maruyama S."/>
            <person name="Nishida K."/>
            <person name="Yagisawa F."/>
            <person name="Yoshida Y."/>
            <person name="Fujiwara T."/>
            <person name="Takio S."/>
            <person name="Tamura K."/>
            <person name="Chung S.J."/>
            <person name="Nakamura S."/>
            <person name="Kuroiwa H."/>
            <person name="Tanaka K."/>
            <person name="Sato N."/>
            <person name="Kuroiwa T."/>
        </authorList>
    </citation>
    <scope>NUCLEOTIDE SEQUENCE [LARGE SCALE GENOMIC DNA]</scope>
    <source>
        <strain evidence="3 4">10D</strain>
    </source>
</reference>
<feature type="transmembrane region" description="Helical" evidence="1">
    <location>
        <begin position="212"/>
        <end position="240"/>
    </location>
</feature>
<evidence type="ECO:0000256" key="2">
    <source>
        <dbReference type="SAM" id="SignalP"/>
    </source>
</evidence>
<gene>
    <name evidence="3" type="ORF">CYME_CMM191C</name>
</gene>
<dbReference type="OrthoDB" id="10426319at2759"/>
<dbReference type="KEGG" id="cme:CYME_CMM191C"/>
<keyword evidence="2" id="KW-0732">Signal</keyword>
<evidence type="ECO:0000313" key="3">
    <source>
        <dbReference type="EMBL" id="BAM81042.1"/>
    </source>
</evidence>
<dbReference type="AlphaFoldDB" id="M1VDV7"/>
<organism evidence="3 4">
    <name type="scientific">Cyanidioschyzon merolae (strain NIES-3377 / 10D)</name>
    <name type="common">Unicellular red alga</name>
    <dbReference type="NCBI Taxonomy" id="280699"/>
    <lineage>
        <taxon>Eukaryota</taxon>
        <taxon>Rhodophyta</taxon>
        <taxon>Bangiophyceae</taxon>
        <taxon>Cyanidiales</taxon>
        <taxon>Cyanidiaceae</taxon>
        <taxon>Cyanidioschyzon</taxon>
    </lineage>
</organism>
<reference evidence="3 4" key="1">
    <citation type="journal article" date="2004" name="Nature">
        <title>Genome sequence of the ultrasmall unicellular red alga Cyanidioschyzon merolae 10D.</title>
        <authorList>
            <person name="Matsuzaki M."/>
            <person name="Misumi O."/>
            <person name="Shin-i T."/>
            <person name="Maruyama S."/>
            <person name="Takahara M."/>
            <person name="Miyagishima S."/>
            <person name="Mori T."/>
            <person name="Nishida K."/>
            <person name="Yagisawa F."/>
            <person name="Nishida K."/>
            <person name="Yoshida Y."/>
            <person name="Nishimura Y."/>
            <person name="Nakao S."/>
            <person name="Kobayashi T."/>
            <person name="Momoyama Y."/>
            <person name="Higashiyama T."/>
            <person name="Minoda A."/>
            <person name="Sano M."/>
            <person name="Nomoto H."/>
            <person name="Oishi K."/>
            <person name="Hayashi H."/>
            <person name="Ohta F."/>
            <person name="Nishizaka S."/>
            <person name="Haga S."/>
            <person name="Miura S."/>
            <person name="Morishita T."/>
            <person name="Kabeya Y."/>
            <person name="Terasawa K."/>
            <person name="Suzuki Y."/>
            <person name="Ishii Y."/>
            <person name="Asakawa S."/>
            <person name="Takano H."/>
            <person name="Ohta N."/>
            <person name="Kuroiwa H."/>
            <person name="Tanaka K."/>
            <person name="Shimizu N."/>
            <person name="Sugano S."/>
            <person name="Sato N."/>
            <person name="Nozaki H."/>
            <person name="Ogasawara N."/>
            <person name="Kohara Y."/>
            <person name="Kuroiwa T."/>
        </authorList>
    </citation>
    <scope>NUCLEOTIDE SEQUENCE [LARGE SCALE GENOMIC DNA]</scope>
    <source>
        <strain evidence="3 4">10D</strain>
    </source>
</reference>
<keyword evidence="4" id="KW-1185">Reference proteome</keyword>
<evidence type="ECO:0000313" key="4">
    <source>
        <dbReference type="Proteomes" id="UP000007014"/>
    </source>
</evidence>
<sequence length="311" mass="34069">MVKFLLILLCISVVLSGVCGMQPVLGYQVARATLQVERSGEPLRISGDANTFGQSLASHLPLRLSRGDALQFWVELEPFATAPEQAFFLLFNEHTGVQHALTANVRRENTIGFRFSPAEHLVQEPYLVEDSFATLVVIAGSARDEAPLVWSLEAPPGQRSADRRSATLKVDLRPTPVPERPGIFERNFTVHWGPRPEFAVQYSHSTPKTYPLVAGLCTATVVAAGFAWCALAFAQGLLVTPWALDASLGTHALAWQLCLGSALAMLVMFFTKWNLMQTLGYLGFAMPFWTVSGFLVLRRRAAAAAATRRAL</sequence>
<keyword evidence="1" id="KW-0472">Membrane</keyword>
<dbReference type="GeneID" id="16994918"/>
<feature type="signal peptide" evidence="2">
    <location>
        <begin position="1"/>
        <end position="20"/>
    </location>
</feature>
<name>M1VDV7_CYAM1</name>
<dbReference type="Proteomes" id="UP000007014">
    <property type="component" value="Chromosome 13"/>
</dbReference>
<feature type="transmembrane region" description="Helical" evidence="1">
    <location>
        <begin position="279"/>
        <end position="297"/>
    </location>
</feature>
<protein>
    <submittedName>
        <fullName evidence="3">Uncharacterized protein</fullName>
    </submittedName>
</protein>